<dbReference type="SMART" id="SM00060">
    <property type="entry name" value="FN3"/>
    <property type="match status" value="5"/>
</dbReference>
<dbReference type="InterPro" id="IPR051417">
    <property type="entry name" value="SDr/BOS_complex"/>
</dbReference>
<dbReference type="eggNOG" id="COG4932">
    <property type="taxonomic scope" value="Bacteria"/>
</dbReference>
<evidence type="ECO:0000256" key="3">
    <source>
        <dbReference type="ARBA" id="ARBA00022729"/>
    </source>
</evidence>
<dbReference type="InterPro" id="IPR018247">
    <property type="entry name" value="EF_Hand_1_Ca_BS"/>
</dbReference>
<feature type="region of interest" description="Disordered" evidence="4">
    <location>
        <begin position="2083"/>
        <end position="2103"/>
    </location>
</feature>
<feature type="chain" id="PRO_5003146889" evidence="5">
    <location>
        <begin position="20"/>
        <end position="6711"/>
    </location>
</feature>
<feature type="compositionally biased region" description="Basic and acidic residues" evidence="4">
    <location>
        <begin position="3954"/>
        <end position="3963"/>
    </location>
</feature>
<feature type="region of interest" description="Disordered" evidence="4">
    <location>
        <begin position="4800"/>
        <end position="4820"/>
    </location>
</feature>
<dbReference type="HOGENOM" id="CLU_223158_0_0_0"/>
<dbReference type="InterPro" id="IPR045474">
    <property type="entry name" value="GEVED"/>
</dbReference>
<feature type="compositionally biased region" description="Polar residues" evidence="4">
    <location>
        <begin position="4236"/>
        <end position="4249"/>
    </location>
</feature>
<feature type="compositionally biased region" description="Acidic residues" evidence="4">
    <location>
        <begin position="3744"/>
        <end position="3753"/>
    </location>
</feature>
<feature type="compositionally biased region" description="Polar residues" evidence="4">
    <location>
        <begin position="4964"/>
        <end position="4977"/>
    </location>
</feature>
<feature type="compositionally biased region" description="Polar residues" evidence="4">
    <location>
        <begin position="3460"/>
        <end position="3469"/>
    </location>
</feature>
<name>E1IG96_9CHLR</name>
<feature type="region of interest" description="Disordered" evidence="4">
    <location>
        <begin position="3457"/>
        <end position="3481"/>
    </location>
</feature>
<proteinExistence type="predicted"/>
<keyword evidence="8" id="KW-1185">Reference proteome</keyword>
<keyword evidence="2" id="KW-0964">Secreted</keyword>
<feature type="region of interest" description="Disordered" evidence="4">
    <location>
        <begin position="2656"/>
        <end position="2683"/>
    </location>
</feature>
<feature type="region of interest" description="Disordered" evidence="4">
    <location>
        <begin position="2334"/>
        <end position="2363"/>
    </location>
</feature>
<feature type="compositionally biased region" description="Polar residues" evidence="4">
    <location>
        <begin position="6070"/>
        <end position="6081"/>
    </location>
</feature>
<feature type="region of interest" description="Disordered" evidence="4">
    <location>
        <begin position="5022"/>
        <end position="5042"/>
    </location>
</feature>
<comment type="caution">
    <text evidence="7">The sequence shown here is derived from an EMBL/GenBank/DDBJ whole genome shotgun (WGS) entry which is preliminary data.</text>
</comment>
<feature type="region of interest" description="Disordered" evidence="4">
    <location>
        <begin position="3935"/>
        <end position="3963"/>
    </location>
</feature>
<dbReference type="Pfam" id="PF20009">
    <property type="entry name" value="GEVED"/>
    <property type="match status" value="2"/>
</dbReference>
<accession>E1IG96</accession>
<feature type="region of interest" description="Disordered" evidence="4">
    <location>
        <begin position="4130"/>
        <end position="4151"/>
    </location>
</feature>
<feature type="region of interest" description="Disordered" evidence="4">
    <location>
        <begin position="4274"/>
        <end position="4306"/>
    </location>
</feature>
<protein>
    <submittedName>
        <fullName evidence="7">Conserved repeat domain protein</fullName>
    </submittedName>
</protein>
<feature type="region of interest" description="Disordered" evidence="4">
    <location>
        <begin position="4604"/>
        <end position="4630"/>
    </location>
</feature>
<feature type="domain" description="Fibronectin type-III" evidence="6">
    <location>
        <begin position="2517"/>
        <end position="2647"/>
    </location>
</feature>
<organism evidence="7 8">
    <name type="scientific">Oscillochloris trichoides DG-6</name>
    <dbReference type="NCBI Taxonomy" id="765420"/>
    <lineage>
        <taxon>Bacteria</taxon>
        <taxon>Bacillati</taxon>
        <taxon>Chloroflexota</taxon>
        <taxon>Chloroflexia</taxon>
        <taxon>Chloroflexales</taxon>
        <taxon>Chloroflexineae</taxon>
        <taxon>Oscillochloridaceae</taxon>
        <taxon>Oscillochloris</taxon>
    </lineage>
</organism>
<dbReference type="Proteomes" id="UP000054010">
    <property type="component" value="Unassembled WGS sequence"/>
</dbReference>
<feature type="compositionally biased region" description="Polar residues" evidence="4">
    <location>
        <begin position="3587"/>
        <end position="3596"/>
    </location>
</feature>
<feature type="region of interest" description="Disordered" evidence="4">
    <location>
        <begin position="6189"/>
        <end position="6215"/>
    </location>
</feature>
<feature type="region of interest" description="Disordered" evidence="4">
    <location>
        <begin position="2496"/>
        <end position="2522"/>
    </location>
</feature>
<feature type="region of interest" description="Disordered" evidence="4">
    <location>
        <begin position="3736"/>
        <end position="3806"/>
    </location>
</feature>
<feature type="signal peptide" evidence="5">
    <location>
        <begin position="1"/>
        <end position="19"/>
    </location>
</feature>
<dbReference type="NCBIfam" id="TIGR01451">
    <property type="entry name" value="B_ant_repeat"/>
    <property type="match status" value="2"/>
</dbReference>
<dbReference type="eggNOG" id="COG2373">
    <property type="taxonomic scope" value="Bacteria"/>
</dbReference>
<dbReference type="EMBL" id="ADVR01000101">
    <property type="protein sequence ID" value="EFO79830.1"/>
    <property type="molecule type" value="Genomic_DNA"/>
</dbReference>
<feature type="region of interest" description="Disordered" evidence="4">
    <location>
        <begin position="4743"/>
        <end position="4776"/>
    </location>
</feature>
<gene>
    <name evidence="7" type="ORF">OSCT_2347</name>
</gene>
<dbReference type="InterPro" id="IPR033764">
    <property type="entry name" value="Sdr_B"/>
</dbReference>
<feature type="region of interest" description="Disordered" evidence="4">
    <location>
        <begin position="4080"/>
        <end position="4110"/>
    </location>
</feature>
<feature type="compositionally biased region" description="Low complexity" evidence="4">
    <location>
        <begin position="2496"/>
        <end position="2506"/>
    </location>
</feature>
<feature type="region of interest" description="Disordered" evidence="4">
    <location>
        <begin position="5240"/>
        <end position="5297"/>
    </location>
</feature>
<feature type="compositionally biased region" description="Polar residues" evidence="4">
    <location>
        <begin position="5796"/>
        <end position="5811"/>
    </location>
</feature>
<feature type="compositionally biased region" description="Polar residues" evidence="4">
    <location>
        <begin position="4906"/>
        <end position="4919"/>
    </location>
</feature>
<feature type="compositionally biased region" description="Polar residues" evidence="4">
    <location>
        <begin position="1819"/>
        <end position="1837"/>
    </location>
</feature>
<feature type="region of interest" description="Disordered" evidence="4">
    <location>
        <begin position="4236"/>
        <end position="4256"/>
    </location>
</feature>
<evidence type="ECO:0000256" key="5">
    <source>
        <dbReference type="SAM" id="SignalP"/>
    </source>
</evidence>
<feature type="domain" description="Fibronectin type-III" evidence="6">
    <location>
        <begin position="3789"/>
        <end position="3896"/>
    </location>
</feature>
<dbReference type="Pfam" id="PF17210">
    <property type="entry name" value="SdrD_B"/>
    <property type="match status" value="38"/>
</dbReference>
<feature type="compositionally biased region" description="Polar residues" evidence="4">
    <location>
        <begin position="2673"/>
        <end position="2683"/>
    </location>
</feature>
<evidence type="ECO:0000256" key="1">
    <source>
        <dbReference type="ARBA" id="ARBA00004613"/>
    </source>
</evidence>
<evidence type="ECO:0000313" key="7">
    <source>
        <dbReference type="EMBL" id="EFO79830.1"/>
    </source>
</evidence>
<dbReference type="InterPro" id="IPR013783">
    <property type="entry name" value="Ig-like_fold"/>
</dbReference>
<feature type="domain" description="Fibronectin type-III" evidence="6">
    <location>
        <begin position="2402"/>
        <end position="2485"/>
    </location>
</feature>
<reference evidence="7 8" key="1">
    <citation type="journal article" date="2011" name="J. Bacteriol.">
        <title>Draft genome sequence of the anoxygenic filamentous phototrophic bacterium Oscillochloris trichoides subsp. DG-6.</title>
        <authorList>
            <person name="Kuznetsov B.B."/>
            <person name="Ivanovsky R.N."/>
            <person name="Keppen O.I."/>
            <person name="Sukhacheva M.V."/>
            <person name="Bumazhkin B.K."/>
            <person name="Patutina E.O."/>
            <person name="Beletsky A.V."/>
            <person name="Mardanov A.V."/>
            <person name="Baslerov R.V."/>
            <person name="Panteleeva A.N."/>
            <person name="Kolganova T.V."/>
            <person name="Ravin N.V."/>
            <person name="Skryabin K.G."/>
        </authorList>
    </citation>
    <scope>NUCLEOTIDE SEQUENCE [LARGE SCALE GENOMIC DNA]</scope>
    <source>
        <strain evidence="7 8">DG-6</strain>
    </source>
</reference>
<sequence length="6711" mass="701449">MFIIAMIIFTLLPSGLVLAQAPTATLDVRLSTTTPVIGSGDWAVIKVDYSCSSIYNTTCNDVVVSVPIPPELSQLVQDVQVLDLSGDTDATYSPTTATWTFSDDIAPGSAGTFTLMVRFPKGATPDGATATLRASAISTSAPPVTSKPLTLTATAEPRTRADKRFVSGGVLDINTVYRVEVCVPGTIGAVDVTNLVIRDTLPAGATFVSATGGGVYNAGTNTITWPNENILVSAGESCVGYNVTVQFPDADFNVGDEIRNDMQADVTYVNGATAFLSDFDVRLIQPPTPNPGFSKNGPTSASLGDIVTYTFTSTNAGTSPLDAGHTFTDPIPAELEVIRITAGTNSHAPTIRLQIEYQVDGTTWNMVPGSPFTGTACVDIGSGSCGASITLGVGERITSLRYTYLDALPYGFSASNSGFTAEVISSPINQIIVNTADARFSYNGYEILRPSERRTRVVDNTIPGARPSLNKAVTPLTVESGETVTYTLTLSNSTVNATPLINPQISDLLLNELLYVPGSQTIISAPSGMPAPTFELIPNYSTTGRTLLNWSWDSYSLPPGEDIEIEFQAQIAPYTPAQSLSNTAYLAGWDNQPGDIWIDSCSNSSPDTYDFDNDGDTQEEICSSTISSVTLAAAAKSGSHKLVMGQLDTKWTYDPEFGYTVPGGSATYQLTITNTGTIPIGEITLLDILPWVGDVGVRSFEQARGTEWRPFLSEPIAVPSGASVFYSTQNNPCRAPDLSVDPTDDSPGCEAPVWSSTLPGDITTVQSFKVEFGDLILMPEESVTLTVYMQAPYSDPASPPDPNLIAWNSFGYRARAINSTEYLLSSDPPRVGIKRSASEPPGYGNYVWLDNDKDGIQDAGEPGINGARVDLFRDDDGVPGPSAGDTFIGTKITGPDDVGNPGYYLFSESFDVSDPRYPGYLEPGNYYAQFTPPLGYGRTAANQGGNDALDSDANQTTGLTAVTTLDLGEFDMTWDAGVTASTAVGNYVWIDRNANGLQDEAPGDGVNGVTVRLYTSGGSLVGTTTTHNDPFGQPGYYVFDNLTPGSYYVEFVAPSGFTFTDQNSGDDAADSDADTSTGRTATFTLVANQYDPNWDAGLIMPTGTLQLGNLVWRDLDNNGRYDPSAGETGINGATVSLYRDSNNDGVPDPSEHVGTTTTSTRLGQPGWYQFSNLEAGDYIAVLEASNFAFDGALRDLRTSTGNDPAPDPDDDIDHDDNGSVQADRIISQPITLSTYSEPDMVEDGDDRNGNQTLDFGLIGGSALGNLVWFDTDNDGTQNNGELGVAGITVELLDASNNVLKTTTTNADGIYGFADLAPGNYRVRFSNLPSGHTFTSLNSGSDTGIDSDADPGTGTTPLIILGLNQTDLRWDAGLVADLASLGNRVWDDLNRDGIQDAGEVGVNGVTVSLYRADDSFVTNTVTANDGTEDGIYRFNNLPPGDYYVVFSNLPAGYASSPINIGTDDTIDSDSDRVTGRTAITTLTPGENDPTWDMGIFTYASIGDRVWNDYNRNGIQDGGESGVPNVTVRLYQPGSHIPLATTTTNSSGNYSFTGLIPDLQYYVEFVMPSGYKPTIQDVSGNSLNDTDSDASPLTFQTVPTELSALENDVSWDFGIYQTASIGNLAWLDLNANGVQDANETNGVPGVQVILYDQLGNDIDSTVTNTSGIYNFSGLEPGIYSLGFILPDTFILSPQDANGNTVDTADSDAAPGPGPIFTTIQTELIPGENDPTWDIGLFQPSSLGDRVWHDVNANGVQDPGETGVSGVQVSLYRPGPDGVIGGGDDVLVGTPTTTDASGNYRFNNLAPGTYYVLFGPTPGYTNVSPANSPNGDSDTNSDANPATRMTPLITLPSSTSDMSWDMGVYNTAALGDYVWVDTDADGIQDEPASNGVNGVTVSLYTINGMFVTSDTTENDGLGNPGYYFFPDLTPGNYYVVVSNIPADHVFTQRDQGSDNALDSDVLQVITGTGQITGVSSMITLNSGQTDRTWDAGIFPVISVGDRVWLDANANGIQDPEERVWTDVNGNTLVDVGETSNGVPGVRVELYNGSGTLVDVTYTNLDGNYLFEGLFPGTYRVVFSDIPTGYQRSPEDRGADDAADSDANSSYTIPNFPLSATDLTRDMGLYQLASIGDYVWHDINANGIQEVSEPPIANVNVRLVGTDGTGAAVDLTTTTDTNGAYRFQNLVPGTYHVEFTMPTGYDRASGNDQGANDGLDSDIDPVTLRTPDTELRSGENDLTWDAGFYSSLRLGNLVWHDLNNNGLADDGATGIANVEVLLTGTDGLGNAVNRNTTTDSNGLYLFDNLMPGEYVVTIAASNFTGAGALASSGNLPAYVSSSGTNGSLSGPYEPAADPDNNTDNNDNGSLSGGAVVAQSITLRSQDEPLAGVDTDDHNGNLTVDFGFFRPLSLGNLVWNDLNNNKIFDSGTESGISGVTVQLYRDTDGNNAYTAGTDTLITSTTTDGNGNYLFDNLVAGNYVVVIPATNFGTGGALQYFRSSDGSAATDSATDPDTGDTDNDDNGIGPSNGIATGLVSSGAVTLSLNGEPITDGDTNSNSNLTVDFGFYSLSVGNLVWSDADNDGIKDVAESGINSRPVNLYYDANGNGTIDAGAESTAVATINTNNGGRYFFGGLRSGGNYEIRVTTAGAGWVSSTGGANGVNSGTYEPGLDPDSDATDNNDNGTQFPSNIVRSPVFQVNVGTAPTDESDTTLPTGVTDRAANNSSNLSIDFGLFNHARMGDLVWIDTNGNGVRDGGEIGVAGVTVRLYDNSNNLIATTTTNASGIYGFSYLNPGTYYVVFDPTTIGANYAISPLNAGGDDTLDSDANQTTGQTGTFTLNYNSNDTTWDMGIYPRVSLGNLIWDDLNNNGLADGGEPGIPNVQVDLYRDTNGNGTYDAGTDTFVTTQDTNASGNYLFTQLEQGNYLVVIPASEFASGGPLYRYRSSTGQNGLGVNVYEPAPDPDDGVGAPTYNNINNDDNGTDHGDGYTFTRAITLNPSYEPTNDGDTDSNTNLTLDLGFFQNLNLGNLVWEDTNNNGIYDGGEPLLDNVVVQLYMDDGDGSYDAGDSLINTTTTDASGIYNFDDLIPGNYIVVLPASNFNAGGRLEATGGLAAYRSSTGVNGVATGPYEGGGIADPDNDLDNRDDGTTISGAVASLPITLARDSEPDVGVDGDGLNGNQTVDFGLFRPASLGDRVWNDLNANGIQDAGEVGIGSVTVRLLDGANNPVLDGVGVPITTTTDGSGNYRFDNLNPGIYSVSFDKPSGYISTLVDQGADPAADSDANRNTGVATGITTLVEGQHDPNWDAGFYRPISIGNQVWYDTNNDGAIDGSEVGINGVRVELFYDANNDGNISGAETTPVAITTTAGNGTYLFTTRNNTNSELLNPGTYVVGIPASQFEPVAGVLRGYYNSLVTVTNAGVLTETAPSDPDISASDLDDNGQHQTSGFYNGGVLSLPVTIQAGLEPTSENPDVDSNTPERPDASDNQTVDFGFYTVSVGNIVWDDNGAGGVGTLADGIRNGTEPGLSGVRVRLYAQNGTTEILVGPDGLLGTSDDATGGMLTDGNGNYSFGRLPQGSYRVQIELPTGFVSTLDTAQSATPSNNTDDDDNGIGSDQTATTVMSNAFTLAPGNEPTVTNSTGSTNDPTIDFGVVRYYSLGNRVWEDLDNDGILNNGELGLDGVVVRLYMADGTTRASHITGVQVADQITAGGGYYRFDNLPAGDYIVEVMASNFTGTNPLRGYFSSTGAGQEADPDINDGDNNDNGLDTPVAGATRSAAVTLGEGSGTTEPSGDNDPATNPLNSSEAPDSQSNRTVDFGFVPVYSLGNRVWHDTNNNGAIDGGEPGINGVIVRLYQADGTTRATDITGTQVADQTTAGGGYYRFDNLPAGNYVVEIMASNFAGSAVLETYTSSSGAEAVSDVDNNDNGLDTMVAGAIQSGVVTLGGSTEPITDNDPVTNPEAGESRNDRSNRTVDFGFYQPVSIGNRVWYDTNNNGSFDAGEDGIGGVRVELFFDADNDGNISGAETTPVAVTTTVGDGTYLFTQLTDASGNALATPQLLRPGTYAVGIPASELSGSLRGLFSSGTTAGVNGARSETAPADPDGSPDVDGDDNGQLQTSGFYTGGVLSLPLTVEALNEPITENPDSDPNPSYRPDSSDNQTVDFGFYGMSLGNLVWLDDGNGGGTANDGIRNGTEAAIAGVAVRLLANDGTVLQTTTTDANGRYLFTGLAEGAYIVEVDIPNGLQSSRDPATSGTPSSDDNDDNGVIVTATTVRSNAVLLDAGAAPTGESDQGVTTGAGMGDPAQTDNPTTPDGNSNLHVDFGFVPQDWGDLPDPSYPTLAANNGPRHGLTTGLQIGATIDTETDGQPSAAADGDGADEDGVTFPTFYTGLPANVTVHVTNTTGRPATLSGFIDFDGDGVLEASEMVTLPIPNGTTGNQTLTFNVPNDAMVSSQVGARFRLSTDASLTATGPASDGEVEDYLINITPTYSLGNRVWHDTNNNGVMDAGESGITGVTVRLYVGNSSTVATQITGLPLFDRVTDANGYYRFDNLAAGDYSVEIVAANFGSGGTLETYISSSGAGEETNPNNDVDYNDNGLEGIAPIATAIRSGTVTLGGTEPTGETDPATNPESGEAVDSRSNRTVDFGFYQPVSIGNRVWYDTNNNGSFDAGEDGIGGVRVELFFDADNDGNISGAETTPVAVTTTVGDGTYLFTQLTDASGNALATPQLLSPGTYVVGIPASELSGSLRGLFSSGTTAGTDGARSETAPADPDGTPDVDGDDNGQLQTSGFYTGGVLSLPVTVEALNEPITENPDSDPNPSYRPDNSDNQTVDFGFYGMSLGNLVWLDDGNGGGTANDGIRNGTEAAIAGVAVRLLANDGTVLQTTTTDANGRYLFTGLAEGAYIVEVDIPNGLQSSRDPATSGTPSSDDNDDNGVLVTATTVRSVVITLDAGAAPTGESDQGVTTGAGMGNPVQTDNPKTPDGNSNLHVDFGFVPQDWGDLPDPSYPTLAANNGPRHGLTTGLQIGATIDTETDGQPSAAADGDGADEDGVTFPTFYTGLPADVTVHVTNTTGRPATLSGFIDFDGDGVLEVSEMVTLPIPNGTTGNQTLTFNVPNDAMVSSQVGARFRLSTDASLTATGPASDGEVEDYLINVTPTYSLGNRVWHDRDNSGDINAADGVNPGVTGVTVRLLTSAGTAVTDATGATVGTVTTDADGYYRFDRLLAGDYVVEIVDTNFAGVLNNYISSSGINEEGNPNDDGDSNDNGLDTMVAGAIRSGTVTLGGTEPSGDNDPATNPEAGEAVDSRSNRTVDFGFYLPASLGDFVWDDLNGNGVQDGGEPGVENVTVTLTYAGPNGTFGDADDTTSTKQTDNNGAYLFSDLAPGNYRVSFSNLPSGYDFSVPDNATGATADEVDSDVNPATGSTPDINLSSGENDLTWDAGINEIMSLGDRVWNDANGNGIQDVGELGVANVTVTLYNATTNAVVGTPQTTDTDGNYLFAGVPPGEYYIIFSNLPSGYDFSPTGQGTAGTDSNADPTTGRTGTITMVSGQTDDLTWDAGIYQLLSLGNLVWEDLNNNGSFDSGTESGLGGVTIELYRDDNGDGVGDTLVGTSTTDSNGVYQFTDLPQGDYVVVIPASNFTGPLSGFLSSTGTTHLTAGPNEPGISTETNTDNDDNGSLVSGDVVASVVYLRAGDEPDTGVDGDGRSGNQTVDFGFIRPTGFGDRVWEDVNGNGVQNGGEVGVPGVTVTLYNATTNAPVGTPQTTDTSGNYLFTNLAPGDYYVVFSDLPSGYGFSPTGQGDVDTDSNADPATGNSGTISLKSGAPNDLDWDAGIYQLLSLGNLVWNDLNNNGSFDSGTESGIDGVTVQLYRDTDNSGAYNLGDTLVDTYITSGGGLYQFTDLPQGNYVVVIPASNFTGPLSNFLSSTGTTNLTAGPSEPGANPENNADHDDNGTATGGAVASSVVQLRAAAEPDTGVDGDGTSANQTVDFGFFQPASVGNLVWNDVNGNGEQESGETGRDGVEVRLYRSDGTPVGTTTTSGGGIYTFSDLPPGDYYVEFGIPSGYGFSPTGGGTTDTDSNANPANGRSSTFNLEGGENDLTWDAGIYQLLSLGNLVWNDLNNNGIVDGTESGIGGVIIELYRDDTGDGVGDTLVGTSTTGSNGQYQFTDLPQGDYVVVIPASNFGGVLNGYLSSTGTTNATAGPNEPGADPENNTDNDDNGGLVSGDVVTSVVRLRADAEPDTDGDGRSGNQTVDFGFFLPASIGDRVWNDLNANGVQDGGEVGVDGVTVTLYSSDGTPVASMNTSGGGAYSFTGLAPGDYYIVFSNLPTDYIFSPVGQGTSATNSDADRNTGRTSTTSLSSGENDPDWDGGIYWPASLGNYVWDDADANGIQDAGEGGVENVTVRLIQNGNVVATTQTDSNGYYEFTELGSGDYLIEIDRPFNWQVSPQYQGGSASDNDIDRDTLRSGSVTLNPGDNNPDLDIGLYRLASVGNRVWEDFNKDGIFDSGSEEGVRDIPVYLYREGETTPIRSAVTDANGNFRFDELEPGNYYIRFAPPTGWVISQPNQGSDDGADSDADSNNGSTVVFTLNIGTEDMTWWMGISRPPTSISLLDFSVERQSEGNLLRWETGSELKSSGFEIYRSATGNRADAVQVSQMILARGTSGGGASYEWLDRSASAGVGYHYWLVEVEISGQRNEYHLEQQPQVQEWRVYLPLVVQ</sequence>
<dbReference type="PROSITE" id="PS00018">
    <property type="entry name" value="EF_HAND_1"/>
    <property type="match status" value="2"/>
</dbReference>
<feature type="compositionally biased region" description="Polar residues" evidence="4">
    <location>
        <begin position="4296"/>
        <end position="4306"/>
    </location>
</feature>
<feature type="compositionally biased region" description="Polar residues" evidence="4">
    <location>
        <begin position="3778"/>
        <end position="3806"/>
    </location>
</feature>
<comment type="subcellular location">
    <subcellularLocation>
        <location evidence="1">Secreted</location>
    </subcellularLocation>
</comment>
<evidence type="ECO:0000256" key="4">
    <source>
        <dbReference type="SAM" id="MobiDB-lite"/>
    </source>
</evidence>
<dbReference type="PANTHER" id="PTHR23303">
    <property type="entry name" value="CARBOXYPEPTIDASE REGULATORY REGION-CONTAINING"/>
    <property type="match status" value="1"/>
</dbReference>
<feature type="region of interest" description="Disordered" evidence="4">
    <location>
        <begin position="1819"/>
        <end position="1847"/>
    </location>
</feature>
<dbReference type="STRING" id="765420.OSCT_2347"/>
<feature type="region of interest" description="Disordered" evidence="4">
    <location>
        <begin position="2202"/>
        <end position="2226"/>
    </location>
</feature>
<dbReference type="InterPro" id="IPR003961">
    <property type="entry name" value="FN3_dom"/>
</dbReference>
<feature type="region of interest" description="Disordered" evidence="4">
    <location>
        <begin position="6331"/>
        <end position="6358"/>
    </location>
</feature>
<feature type="compositionally biased region" description="Low complexity" evidence="4">
    <location>
        <begin position="6344"/>
        <end position="6354"/>
    </location>
</feature>
<evidence type="ECO:0000313" key="8">
    <source>
        <dbReference type="Proteomes" id="UP000054010"/>
    </source>
</evidence>
<feature type="region of interest" description="Disordered" evidence="4">
    <location>
        <begin position="6060"/>
        <end position="6081"/>
    </location>
</feature>
<dbReference type="SUPFAM" id="SSF117074">
    <property type="entry name" value="Hypothetical protein PA1324"/>
    <property type="match status" value="38"/>
</dbReference>
<feature type="region of interest" description="Disordered" evidence="4">
    <location>
        <begin position="4906"/>
        <end position="4926"/>
    </location>
</feature>
<feature type="region of interest" description="Disordered" evidence="4">
    <location>
        <begin position="4944"/>
        <end position="4977"/>
    </location>
</feature>
<feature type="region of interest" description="Disordered" evidence="4">
    <location>
        <begin position="1198"/>
        <end position="1219"/>
    </location>
</feature>
<feature type="region of interest" description="Disordered" evidence="4">
    <location>
        <begin position="5918"/>
        <end position="5948"/>
    </location>
</feature>
<dbReference type="GO" id="GO:0005576">
    <property type="term" value="C:extracellular region"/>
    <property type="evidence" value="ECO:0007669"/>
    <property type="project" value="UniProtKB-SubCell"/>
</dbReference>
<dbReference type="InterPro" id="IPR047589">
    <property type="entry name" value="DUF11_rpt"/>
</dbReference>
<feature type="region of interest" description="Disordered" evidence="4">
    <location>
        <begin position="5786"/>
        <end position="5813"/>
    </location>
</feature>
<dbReference type="Gene3D" id="2.60.40.10">
    <property type="entry name" value="Immunoglobulins"/>
    <property type="match status" value="38"/>
</dbReference>
<feature type="compositionally biased region" description="Low complexity" evidence="4">
    <location>
        <begin position="2349"/>
        <end position="2359"/>
    </location>
</feature>
<feature type="domain" description="Fibronectin type-III" evidence="6">
    <location>
        <begin position="3619"/>
        <end position="3729"/>
    </location>
</feature>
<feature type="domain" description="Fibronectin type-III" evidence="6">
    <location>
        <begin position="2147"/>
        <end position="2319"/>
    </location>
</feature>
<feature type="compositionally biased region" description="Polar residues" evidence="4">
    <location>
        <begin position="3936"/>
        <end position="3948"/>
    </location>
</feature>
<evidence type="ECO:0000259" key="6">
    <source>
        <dbReference type="SMART" id="SM00060"/>
    </source>
</evidence>
<feature type="region of interest" description="Disordered" evidence="4">
    <location>
        <begin position="3587"/>
        <end position="3608"/>
    </location>
</feature>
<keyword evidence="3 5" id="KW-0732">Signal</keyword>
<evidence type="ECO:0000256" key="2">
    <source>
        <dbReference type="ARBA" id="ARBA00022525"/>
    </source>
</evidence>
<dbReference type="PANTHER" id="PTHR23303:SF15">
    <property type="entry name" value="COLOSSIN-A"/>
    <property type="match status" value="1"/>
</dbReference>